<evidence type="ECO:0000313" key="4">
    <source>
        <dbReference type="Proteomes" id="UP001472677"/>
    </source>
</evidence>
<feature type="region of interest" description="Disordered" evidence="1">
    <location>
        <begin position="1"/>
        <end position="85"/>
    </location>
</feature>
<organism evidence="3 4">
    <name type="scientific">Hibiscus sabdariffa</name>
    <name type="common">roselle</name>
    <dbReference type="NCBI Taxonomy" id="183260"/>
    <lineage>
        <taxon>Eukaryota</taxon>
        <taxon>Viridiplantae</taxon>
        <taxon>Streptophyta</taxon>
        <taxon>Embryophyta</taxon>
        <taxon>Tracheophyta</taxon>
        <taxon>Spermatophyta</taxon>
        <taxon>Magnoliopsida</taxon>
        <taxon>eudicotyledons</taxon>
        <taxon>Gunneridae</taxon>
        <taxon>Pentapetalae</taxon>
        <taxon>rosids</taxon>
        <taxon>malvids</taxon>
        <taxon>Malvales</taxon>
        <taxon>Malvaceae</taxon>
        <taxon>Malvoideae</taxon>
        <taxon>Hibiscus</taxon>
    </lineage>
</organism>
<dbReference type="InterPro" id="IPR005162">
    <property type="entry name" value="Retrotrans_gag_dom"/>
</dbReference>
<protein>
    <recommendedName>
        <fullName evidence="2">Retrotransposon gag domain-containing protein</fullName>
    </recommendedName>
</protein>
<dbReference type="InterPro" id="IPR053134">
    <property type="entry name" value="RNA-dir_DNA_polymerase"/>
</dbReference>
<evidence type="ECO:0000313" key="3">
    <source>
        <dbReference type="EMBL" id="KAK8596680.1"/>
    </source>
</evidence>
<dbReference type="Gene3D" id="3.10.10.10">
    <property type="entry name" value="HIV Type 1 Reverse Transcriptase, subunit A, domain 1"/>
    <property type="match status" value="1"/>
</dbReference>
<dbReference type="PANTHER" id="PTHR24559:SF445">
    <property type="entry name" value="RNA-DIRECTED DNA POLYMERASE HOMOLOG"/>
    <property type="match status" value="1"/>
</dbReference>
<dbReference type="PANTHER" id="PTHR24559">
    <property type="entry name" value="TRANSPOSON TY3-I GAG-POL POLYPROTEIN"/>
    <property type="match status" value="1"/>
</dbReference>
<keyword evidence="4" id="KW-1185">Reference proteome</keyword>
<feature type="compositionally biased region" description="Basic residues" evidence="1">
    <location>
        <begin position="21"/>
        <end position="34"/>
    </location>
</feature>
<feature type="compositionally biased region" description="Polar residues" evidence="1">
    <location>
        <begin position="37"/>
        <end position="82"/>
    </location>
</feature>
<comment type="caution">
    <text evidence="3">The sequence shown here is derived from an EMBL/GenBank/DDBJ whole genome shotgun (WGS) entry which is preliminary data.</text>
</comment>
<reference evidence="3 4" key="1">
    <citation type="journal article" date="2024" name="G3 (Bethesda)">
        <title>Genome assembly of Hibiscus sabdariffa L. provides insights into metabolisms of medicinal natural products.</title>
        <authorList>
            <person name="Kim T."/>
        </authorList>
    </citation>
    <scope>NUCLEOTIDE SEQUENCE [LARGE SCALE GENOMIC DNA]</scope>
    <source>
        <strain evidence="3">TK-2024</strain>
        <tissue evidence="3">Old leaves</tissue>
    </source>
</reference>
<dbReference type="Proteomes" id="UP001472677">
    <property type="component" value="Unassembled WGS sequence"/>
</dbReference>
<gene>
    <name evidence="3" type="ORF">V6N12_065160</name>
</gene>
<sequence length="416" mass="47507">MTRQNLGTLEDFEPKIETRARRIHSKTIRDKRKKQQEQVNSEETNSATNEKSTDSSQNPAVGKSTSTSPIDANNTLIANPTRNAPMGDQTIRELAVAPAVQQPLCITFPQGETPFQLRKFFTAAKASEIRRSILGIKQKHEESLYEYWERFKKPCASCPQHGLREQTLIQYFYEGLLPMEMKMIKAASGGALFNMKPTQARELISTMAPKLELKQLPEHLKYAFLGENETLPVIISNKLSKKEEDDLVTMLRAHKEAIGCTLADIKGLSPSTYMHKINIKEGWRRLNPPMMEVMKNEIQRLLDDDFIYPISDSKWVSPIHVVPEKTGVTIVENSEGELVPIRVQNGWRVCIDYRKLNSLTRNDHFPVPFIDQMIERLAGKSHYCCLDGFSSFFPNPSSVGRPREDDVYMPLRNFHL</sequence>
<dbReference type="EMBL" id="JBBPBM010000002">
    <property type="protein sequence ID" value="KAK8596680.1"/>
    <property type="molecule type" value="Genomic_DNA"/>
</dbReference>
<proteinExistence type="predicted"/>
<name>A0ABR2G7Y1_9ROSI</name>
<accession>A0ABR2G7Y1</accession>
<dbReference type="Pfam" id="PF03732">
    <property type="entry name" value="Retrotrans_gag"/>
    <property type="match status" value="1"/>
</dbReference>
<evidence type="ECO:0000259" key="2">
    <source>
        <dbReference type="Pfam" id="PF03732"/>
    </source>
</evidence>
<dbReference type="SUPFAM" id="SSF56672">
    <property type="entry name" value="DNA/RNA polymerases"/>
    <property type="match status" value="1"/>
</dbReference>
<dbReference type="InterPro" id="IPR043502">
    <property type="entry name" value="DNA/RNA_pol_sf"/>
</dbReference>
<feature type="domain" description="Retrotransposon gag" evidence="2">
    <location>
        <begin position="117"/>
        <end position="177"/>
    </location>
</feature>
<evidence type="ECO:0000256" key="1">
    <source>
        <dbReference type="SAM" id="MobiDB-lite"/>
    </source>
</evidence>